<dbReference type="OrthoDB" id="5574393at2"/>
<evidence type="ECO:0000259" key="1">
    <source>
        <dbReference type="Pfam" id="PF14086"/>
    </source>
</evidence>
<dbReference type="Pfam" id="PF14086">
    <property type="entry name" value="DUF4266"/>
    <property type="match status" value="1"/>
</dbReference>
<dbReference type="RefSeq" id="WP_012144152.1">
    <property type="nucleotide sequence ID" value="NC_009831.1"/>
</dbReference>
<gene>
    <name evidence="2" type="ordered locus">Ssed_3818</name>
</gene>
<dbReference type="STRING" id="425104.Ssed_3818"/>
<protein>
    <submittedName>
        <fullName evidence="2">Lipoprotein, putative</fullName>
    </submittedName>
</protein>
<proteinExistence type="predicted"/>
<reference evidence="2 3" key="1">
    <citation type="submission" date="2007-08" db="EMBL/GenBank/DDBJ databases">
        <title>Complete sequence of Shewanella sediminis HAW-EB3.</title>
        <authorList>
            <consortium name="US DOE Joint Genome Institute"/>
            <person name="Copeland A."/>
            <person name="Lucas S."/>
            <person name="Lapidus A."/>
            <person name="Barry K."/>
            <person name="Glavina del Rio T."/>
            <person name="Dalin E."/>
            <person name="Tice H."/>
            <person name="Pitluck S."/>
            <person name="Chertkov O."/>
            <person name="Brettin T."/>
            <person name="Bruce D."/>
            <person name="Detter J.C."/>
            <person name="Han C."/>
            <person name="Schmutz J."/>
            <person name="Larimer F."/>
            <person name="Land M."/>
            <person name="Hauser L."/>
            <person name="Kyrpides N."/>
            <person name="Kim E."/>
            <person name="Zhao J.-S."/>
            <person name="Richardson P."/>
        </authorList>
    </citation>
    <scope>NUCLEOTIDE SEQUENCE [LARGE SCALE GENOMIC DNA]</scope>
    <source>
        <strain evidence="2 3">HAW-EB3</strain>
    </source>
</reference>
<feature type="domain" description="DUF4266" evidence="1">
    <location>
        <begin position="22"/>
        <end position="71"/>
    </location>
</feature>
<dbReference type="Proteomes" id="UP000002015">
    <property type="component" value="Chromosome"/>
</dbReference>
<name>A8FZZ9_SHESH</name>
<keyword evidence="3" id="KW-1185">Reference proteome</keyword>
<dbReference type="PROSITE" id="PS51257">
    <property type="entry name" value="PROKAR_LIPOPROTEIN"/>
    <property type="match status" value="1"/>
</dbReference>
<dbReference type="KEGG" id="sse:Ssed_3818"/>
<keyword evidence="2" id="KW-0449">Lipoprotein</keyword>
<sequence precursor="true">MNRTIISIAIAISLSACSSLGVEPWEKDQLARADMALDSEKLDLALDDHIYFSKEGSSGGRSLAGGGCGCN</sequence>
<dbReference type="AlphaFoldDB" id="A8FZZ9"/>
<dbReference type="EMBL" id="CP000821">
    <property type="protein sequence ID" value="ABV38422.1"/>
    <property type="molecule type" value="Genomic_DNA"/>
</dbReference>
<accession>A8FZZ9</accession>
<dbReference type="InterPro" id="IPR025362">
    <property type="entry name" value="DUF4266"/>
</dbReference>
<dbReference type="HOGENOM" id="CLU_177704_0_2_6"/>
<evidence type="ECO:0000313" key="3">
    <source>
        <dbReference type="Proteomes" id="UP000002015"/>
    </source>
</evidence>
<evidence type="ECO:0000313" key="2">
    <source>
        <dbReference type="EMBL" id="ABV38422.1"/>
    </source>
</evidence>
<dbReference type="eggNOG" id="ENOG5031EFC">
    <property type="taxonomic scope" value="Bacteria"/>
</dbReference>
<organism evidence="2 3">
    <name type="scientific">Shewanella sediminis (strain HAW-EB3)</name>
    <dbReference type="NCBI Taxonomy" id="425104"/>
    <lineage>
        <taxon>Bacteria</taxon>
        <taxon>Pseudomonadati</taxon>
        <taxon>Pseudomonadota</taxon>
        <taxon>Gammaproteobacteria</taxon>
        <taxon>Alteromonadales</taxon>
        <taxon>Shewanellaceae</taxon>
        <taxon>Shewanella</taxon>
    </lineage>
</organism>